<dbReference type="EMBL" id="VSSQ01088912">
    <property type="protein sequence ID" value="MPN35375.1"/>
    <property type="molecule type" value="Genomic_DNA"/>
</dbReference>
<sequence length="36" mass="4132">MVWDITGIISIMRLNRESSRIIAFLSEVALIKRVIS</sequence>
<gene>
    <name evidence="1" type="ORF">SDC9_182873</name>
</gene>
<accession>A0A645H8Q4</accession>
<name>A0A645H8Q4_9ZZZZ</name>
<protein>
    <submittedName>
        <fullName evidence="1">Uncharacterized protein</fullName>
    </submittedName>
</protein>
<dbReference type="AlphaFoldDB" id="A0A645H8Q4"/>
<organism evidence="1">
    <name type="scientific">bioreactor metagenome</name>
    <dbReference type="NCBI Taxonomy" id="1076179"/>
    <lineage>
        <taxon>unclassified sequences</taxon>
        <taxon>metagenomes</taxon>
        <taxon>ecological metagenomes</taxon>
    </lineage>
</organism>
<comment type="caution">
    <text evidence="1">The sequence shown here is derived from an EMBL/GenBank/DDBJ whole genome shotgun (WGS) entry which is preliminary data.</text>
</comment>
<reference evidence="1" key="1">
    <citation type="submission" date="2019-08" db="EMBL/GenBank/DDBJ databases">
        <authorList>
            <person name="Kucharzyk K."/>
            <person name="Murdoch R.W."/>
            <person name="Higgins S."/>
            <person name="Loffler F."/>
        </authorList>
    </citation>
    <scope>NUCLEOTIDE SEQUENCE</scope>
</reference>
<evidence type="ECO:0000313" key="1">
    <source>
        <dbReference type="EMBL" id="MPN35375.1"/>
    </source>
</evidence>
<proteinExistence type="predicted"/>